<dbReference type="Pfam" id="PF04564">
    <property type="entry name" value="U-box"/>
    <property type="match status" value="1"/>
</dbReference>
<dbReference type="Proteomes" id="UP000008694">
    <property type="component" value="Unassembled WGS sequence"/>
</dbReference>
<dbReference type="InterPro" id="IPR013083">
    <property type="entry name" value="Znf_RING/FYVE/PHD"/>
</dbReference>
<dbReference type="SUPFAM" id="SSF57850">
    <property type="entry name" value="RING/U-box"/>
    <property type="match status" value="1"/>
</dbReference>
<dbReference type="HOGENOM" id="CLU_626068_0_0_1"/>
<keyword evidence="7" id="KW-1185">Reference proteome</keyword>
<dbReference type="InterPro" id="IPR052085">
    <property type="entry name" value="WD-SAM-U-box"/>
</dbReference>
<evidence type="ECO:0000256" key="3">
    <source>
        <dbReference type="ARBA" id="ARBA00022786"/>
    </source>
</evidence>
<dbReference type="CDD" id="cd16655">
    <property type="entry name" value="RING-Ubox_WDSUB1-like"/>
    <property type="match status" value="1"/>
</dbReference>
<proteinExistence type="predicted"/>
<reference evidence="7" key="1">
    <citation type="journal article" date="2011" name="Nat. Genet.">
        <title>The Arabidopsis lyrata genome sequence and the basis of rapid genome size change.</title>
        <authorList>
            <person name="Hu T.T."/>
            <person name="Pattyn P."/>
            <person name="Bakker E.G."/>
            <person name="Cao J."/>
            <person name="Cheng J.-F."/>
            <person name="Clark R.M."/>
            <person name="Fahlgren N."/>
            <person name="Fawcett J.A."/>
            <person name="Grimwood J."/>
            <person name="Gundlach H."/>
            <person name="Haberer G."/>
            <person name="Hollister J.D."/>
            <person name="Ossowski S."/>
            <person name="Ottilar R.P."/>
            <person name="Salamov A.A."/>
            <person name="Schneeberger K."/>
            <person name="Spannagl M."/>
            <person name="Wang X."/>
            <person name="Yang L."/>
            <person name="Nasrallah M.E."/>
            <person name="Bergelson J."/>
            <person name="Carrington J.C."/>
            <person name="Gaut B.S."/>
            <person name="Schmutz J."/>
            <person name="Mayer K.F.X."/>
            <person name="Van de Peer Y."/>
            <person name="Grigoriev I.V."/>
            <person name="Nordborg M."/>
            <person name="Weigel D."/>
            <person name="Guo Y.-L."/>
        </authorList>
    </citation>
    <scope>NUCLEOTIDE SEQUENCE [LARGE SCALE GENOMIC DNA]</scope>
    <source>
        <strain evidence="7">cv. MN47</strain>
    </source>
</reference>
<evidence type="ECO:0000256" key="1">
    <source>
        <dbReference type="ARBA" id="ARBA00004906"/>
    </source>
</evidence>
<gene>
    <name evidence="6" type="ORF">ARALYDRAFT_682671</name>
</gene>
<keyword evidence="2" id="KW-0808">Transferase</keyword>
<sequence length="404" mass="46757">MELGWKAEIPCNYRKTSITSLVTSSSITLARQFLRKCQIELENFSIETDLPLVYVDESNYWRFIKTVRVLADVFKNMKITGTTRKSIIQVLMNPILPPERSTDAMKLFLSTIGKLADLQFSDENFNQLFLSSRLNLQATIELENKYNDEVEVNLRKEAEDALARKFKEVVDLTERLLEPYEKKQGQLQLQVEALEHKHEAGLQLRTETEIAVAIEGDFMRWKAEEFESEYKNEVVLRRESETALDKERKELEGIKELLETCVTEQENLNSLVITWQDKYDQESIIRKEKEDALSTKKTELETVKGLVESYKQEADAMRQERDNALKTAQEIVDEQQPPPSFFCPITQEVMQDPHMAADGFTYELEAIKNWINTGHQTSPMTNLPLPHLNFVPNRALRSAIEELG</sequence>
<dbReference type="GO" id="GO:0016567">
    <property type="term" value="P:protein ubiquitination"/>
    <property type="evidence" value="ECO:0007669"/>
    <property type="project" value="UniProtKB-UniPathway"/>
</dbReference>
<dbReference type="Gramene" id="Al_scaffold_0001_4994">
    <property type="protein sequence ID" value="Al_scaffold_0001_4994"/>
    <property type="gene ID" value="Al_scaffold_0001_4994"/>
</dbReference>
<feature type="coiled-coil region" evidence="4">
    <location>
        <begin position="300"/>
        <end position="334"/>
    </location>
</feature>
<evidence type="ECO:0000259" key="5">
    <source>
        <dbReference type="PROSITE" id="PS51698"/>
    </source>
</evidence>
<evidence type="ECO:0000256" key="2">
    <source>
        <dbReference type="ARBA" id="ARBA00022679"/>
    </source>
</evidence>
<name>D7KNU7_ARALL</name>
<protein>
    <submittedName>
        <fullName evidence="6">Predicted protein</fullName>
    </submittedName>
</protein>
<keyword evidence="4" id="KW-0175">Coiled coil</keyword>
<feature type="domain" description="U-box" evidence="5">
    <location>
        <begin position="336"/>
        <end position="404"/>
    </location>
</feature>
<evidence type="ECO:0000256" key="4">
    <source>
        <dbReference type="SAM" id="Coils"/>
    </source>
</evidence>
<dbReference type="eggNOG" id="ENOG502S95A">
    <property type="taxonomic scope" value="Eukaryota"/>
</dbReference>
<comment type="pathway">
    <text evidence="1">Protein modification; protein ubiquitination.</text>
</comment>
<dbReference type="InterPro" id="IPR003613">
    <property type="entry name" value="Ubox_domain"/>
</dbReference>
<organism evidence="7">
    <name type="scientific">Arabidopsis lyrata subsp. lyrata</name>
    <name type="common">Lyre-leaved rock-cress</name>
    <dbReference type="NCBI Taxonomy" id="81972"/>
    <lineage>
        <taxon>Eukaryota</taxon>
        <taxon>Viridiplantae</taxon>
        <taxon>Streptophyta</taxon>
        <taxon>Embryophyta</taxon>
        <taxon>Tracheophyta</taxon>
        <taxon>Spermatophyta</taxon>
        <taxon>Magnoliopsida</taxon>
        <taxon>eudicotyledons</taxon>
        <taxon>Gunneridae</taxon>
        <taxon>Pentapetalae</taxon>
        <taxon>rosids</taxon>
        <taxon>malvids</taxon>
        <taxon>Brassicales</taxon>
        <taxon>Brassicaceae</taxon>
        <taxon>Camelineae</taxon>
        <taxon>Arabidopsis</taxon>
    </lineage>
</organism>
<dbReference type="PANTHER" id="PTHR46573">
    <property type="entry name" value="WD REPEAT, SAM AND U-BOX DOMAIN-CONTAINING PROTEIN 1"/>
    <property type="match status" value="1"/>
</dbReference>
<evidence type="ECO:0000313" key="6">
    <source>
        <dbReference type="EMBL" id="EFH70809.1"/>
    </source>
</evidence>
<dbReference type="AlphaFoldDB" id="D7KNU7"/>
<keyword evidence="3" id="KW-0833">Ubl conjugation pathway</keyword>
<evidence type="ECO:0000313" key="7">
    <source>
        <dbReference type="Proteomes" id="UP000008694"/>
    </source>
</evidence>
<dbReference type="GO" id="GO:0004842">
    <property type="term" value="F:ubiquitin-protein transferase activity"/>
    <property type="evidence" value="ECO:0007669"/>
    <property type="project" value="InterPro"/>
</dbReference>
<dbReference type="Gene3D" id="3.30.40.10">
    <property type="entry name" value="Zinc/RING finger domain, C3HC4 (zinc finger)"/>
    <property type="match status" value="1"/>
</dbReference>
<dbReference type="STRING" id="81972.D7KNU7"/>
<dbReference type="UniPathway" id="UPA00143"/>
<accession>D7KNU7</accession>
<dbReference type="EMBL" id="GL348713">
    <property type="protein sequence ID" value="EFH70809.1"/>
    <property type="molecule type" value="Genomic_DNA"/>
</dbReference>
<dbReference type="PANTHER" id="PTHR46573:SF1">
    <property type="entry name" value="WD REPEAT, SAM AND U-BOX DOMAIN-CONTAINING PROTEIN 1"/>
    <property type="match status" value="1"/>
</dbReference>
<dbReference type="PROSITE" id="PS51698">
    <property type="entry name" value="U_BOX"/>
    <property type="match status" value="1"/>
</dbReference>
<dbReference type="SMART" id="SM00504">
    <property type="entry name" value="Ubox"/>
    <property type="match status" value="1"/>
</dbReference>